<protein>
    <recommendedName>
        <fullName evidence="1">TniQ domain-containing protein</fullName>
    </recommendedName>
</protein>
<dbReference type="RefSeq" id="WP_087735055.1">
    <property type="nucleotide sequence ID" value="NZ_CYGY02000030.1"/>
</dbReference>
<reference evidence="2" key="1">
    <citation type="submission" date="2016-12" db="EMBL/GenBank/DDBJ databases">
        <authorList>
            <person name="Moulin L."/>
        </authorList>
    </citation>
    <scope>NUCLEOTIDE SEQUENCE [LARGE SCALE GENOMIC DNA]</scope>
    <source>
        <strain evidence="2">STM 7183</strain>
    </source>
</reference>
<gene>
    <name evidence="2" type="ORF">BN2476_300206</name>
</gene>
<name>A0A1N7S377_9BURK</name>
<dbReference type="Proteomes" id="UP000195569">
    <property type="component" value="Unassembled WGS sequence"/>
</dbReference>
<keyword evidence="3" id="KW-1185">Reference proteome</keyword>
<dbReference type="Pfam" id="PF06527">
    <property type="entry name" value="TniQ"/>
    <property type="match status" value="1"/>
</dbReference>
<dbReference type="OrthoDB" id="9056773at2"/>
<evidence type="ECO:0000259" key="1">
    <source>
        <dbReference type="Pfam" id="PF06527"/>
    </source>
</evidence>
<organism evidence="2 3">
    <name type="scientific">Paraburkholderia piptadeniae</name>
    <dbReference type="NCBI Taxonomy" id="1701573"/>
    <lineage>
        <taxon>Bacteria</taxon>
        <taxon>Pseudomonadati</taxon>
        <taxon>Pseudomonadota</taxon>
        <taxon>Betaproteobacteria</taxon>
        <taxon>Burkholderiales</taxon>
        <taxon>Burkholderiaceae</taxon>
        <taxon>Paraburkholderia</taxon>
    </lineage>
</organism>
<sequence length="462" mass="52280">MPEAHHYRAIPRRALFHLEPRAVGAWDRQRLTSYVQHLAISSQISPHALRDHYGQWPYGSRLRGKSSGPTKAPNINGAGECARSWSAAFNELTGREDLETLTLLPFAEFVRLGGGAHLHLRRMWCSRCLENDVATGNLPYERLLWSIKQVVVCPLHEIPLVSECPHCGRSQSIELSRDCLPGHCGFCQHFLGDGVLSNTRVSGSEPTEYELWVARDFGNLLNLSKDEVTRASHENVRIMILKAITKACDGRPRDFAENLRFARGTVMNWMAGGRRISLTVISSLSWIYGVPMRAWLLGEVDAWDRHCCRELPREIHRDADFRARSHWYDWEAARSRLLGRMASSQPLLGVTDAARLENMTVETLRNRLPDVYKLVRDAAASKRKEAGEENLVRLRERIRASIEELVRDGITPTRTRVATRLGRGLFPKGEAIYWEELPSLVGQPLSAKAMERAAVVRAKNKA</sequence>
<dbReference type="AlphaFoldDB" id="A0A1N7S377"/>
<feature type="domain" description="TniQ" evidence="1">
    <location>
        <begin position="30"/>
        <end position="160"/>
    </location>
</feature>
<evidence type="ECO:0000313" key="2">
    <source>
        <dbReference type="EMBL" id="SIT41811.1"/>
    </source>
</evidence>
<dbReference type="EMBL" id="CYGY02000030">
    <property type="protein sequence ID" value="SIT41811.1"/>
    <property type="molecule type" value="Genomic_DNA"/>
</dbReference>
<evidence type="ECO:0000313" key="3">
    <source>
        <dbReference type="Proteomes" id="UP000195569"/>
    </source>
</evidence>
<proteinExistence type="predicted"/>
<accession>A0A1N7S377</accession>
<comment type="caution">
    <text evidence="2">The sequence shown here is derived from an EMBL/GenBank/DDBJ whole genome shotgun (WGS) entry which is preliminary data.</text>
</comment>
<dbReference type="InterPro" id="IPR009492">
    <property type="entry name" value="TniQ"/>
</dbReference>